<sequence length="155" mass="16997">MNKSPPDSGIPVLTEVILTPPRVSSAASTPAPPPARAPAPAFFSAPTPSPEPEKLAEIPVLQVEVESTLTPIEHAPITGWLDEEWTRMEQKISERVLTQILDRIDTVLEQRIRESLAGSVQLAVNELRQGLHETLEEVISDAVAQEIDKIHFSKN</sequence>
<keyword evidence="3" id="KW-1185">Reference proteome</keyword>
<feature type="region of interest" description="Disordered" evidence="1">
    <location>
        <begin position="21"/>
        <end position="53"/>
    </location>
</feature>
<evidence type="ECO:0000313" key="2">
    <source>
        <dbReference type="EMBL" id="CAL60935.1"/>
    </source>
</evidence>
<reference evidence="2 3" key="1">
    <citation type="journal article" date="2007" name="PLoS Genet.">
        <title>A tale of two oxidation states: bacterial colonization of arsenic-rich environments.</title>
        <authorList>
            <person name="Muller D."/>
            <person name="Medigue C."/>
            <person name="Koechler S."/>
            <person name="Barbe V."/>
            <person name="Barakat M."/>
            <person name="Talla E."/>
            <person name="Bonnefoy V."/>
            <person name="Krin E."/>
            <person name="Arsene-Ploetze F."/>
            <person name="Carapito C."/>
            <person name="Chandler M."/>
            <person name="Cournoyer B."/>
            <person name="Cruveiller S."/>
            <person name="Dossat C."/>
            <person name="Duval S."/>
            <person name="Heymann M."/>
            <person name="Leize E."/>
            <person name="Lieutaud A."/>
            <person name="Lievremont D."/>
            <person name="Makita Y."/>
            <person name="Mangenot S."/>
            <person name="Nitschke W."/>
            <person name="Ortet P."/>
            <person name="Perdrial N."/>
            <person name="Schoepp B."/>
            <person name="Siguier N."/>
            <person name="Simeonova D.D."/>
            <person name="Rouy Z."/>
            <person name="Segurens B."/>
            <person name="Turlin E."/>
            <person name="Vallenet D."/>
            <person name="Van Dorsselaer A."/>
            <person name="Weiss S."/>
            <person name="Weissenbach J."/>
            <person name="Lett M.C."/>
            <person name="Danchin A."/>
            <person name="Bertin P.N."/>
        </authorList>
    </citation>
    <scope>NUCLEOTIDE SEQUENCE [LARGE SCALE GENOMIC DNA]</scope>
    <source>
        <strain evidence="3">ULPAs1</strain>
    </source>
</reference>
<dbReference type="AlphaFoldDB" id="A4G348"/>
<evidence type="ECO:0000313" key="3">
    <source>
        <dbReference type="Proteomes" id="UP000006697"/>
    </source>
</evidence>
<dbReference type="eggNOG" id="ENOG5032JBB">
    <property type="taxonomic scope" value="Bacteria"/>
</dbReference>
<dbReference type="KEGG" id="har:HEAR0741"/>
<accession>A4G348</accession>
<dbReference type="HOGENOM" id="CLU_148587_0_0_4"/>
<name>A4G348_HERAR</name>
<proteinExistence type="predicted"/>
<dbReference type="EMBL" id="CU207211">
    <property type="protein sequence ID" value="CAL60935.1"/>
    <property type="molecule type" value="Genomic_DNA"/>
</dbReference>
<organism evidence="2 3">
    <name type="scientific">Herminiimonas arsenicoxydans</name>
    <dbReference type="NCBI Taxonomy" id="204773"/>
    <lineage>
        <taxon>Bacteria</taxon>
        <taxon>Pseudomonadati</taxon>
        <taxon>Pseudomonadota</taxon>
        <taxon>Betaproteobacteria</taxon>
        <taxon>Burkholderiales</taxon>
        <taxon>Oxalobacteraceae</taxon>
        <taxon>Herminiimonas</taxon>
    </lineage>
</organism>
<dbReference type="OrthoDB" id="8779130at2"/>
<evidence type="ECO:0000256" key="1">
    <source>
        <dbReference type="SAM" id="MobiDB-lite"/>
    </source>
</evidence>
<gene>
    <name evidence="2" type="ordered locus">HEAR0741</name>
</gene>
<protein>
    <submittedName>
        <fullName evidence="2">Uncharacterized protein</fullName>
    </submittedName>
</protein>
<dbReference type="Proteomes" id="UP000006697">
    <property type="component" value="Chromosome"/>
</dbReference>
<dbReference type="STRING" id="204773.HEAR0741"/>